<dbReference type="InterPro" id="IPR016192">
    <property type="entry name" value="APOBEC/CMP_deaminase_Zn-bd"/>
</dbReference>
<accession>A0A4Y8RCK1</accession>
<dbReference type="InterPro" id="IPR016193">
    <property type="entry name" value="Cytidine_deaminase-like"/>
</dbReference>
<evidence type="ECO:0000256" key="5">
    <source>
        <dbReference type="ARBA" id="ARBA00022801"/>
    </source>
</evidence>
<reference evidence="10 11" key="1">
    <citation type="submission" date="2019-03" db="EMBL/GenBank/DDBJ databases">
        <title>Jiella endophytica sp. nov., a novel endophytic bacterium isolated from root of Ficus microcarpa Linn. f.</title>
        <authorList>
            <person name="Tuo L."/>
        </authorList>
    </citation>
    <scope>NUCLEOTIDE SEQUENCE [LARGE SCALE GENOMIC DNA]</scope>
    <source>
        <strain evidence="10 11">CBS5Q-3</strain>
    </source>
</reference>
<keyword evidence="4 8" id="KW-0479">Metal-binding</keyword>
<sequence length="142" mass="15290">MERALEEATRAAARGEVPVGAVVSRDGEVIAAAGNETLARFDPTAHAEIVAIRLACEALGSQRLTGCDLHVTLEPCAMCAAAISFARIRRLYFGAGDEKGGAVEHGPRFYSQPTCHHAPEVYSGLSETASAEMLRRFFDERR</sequence>
<evidence type="ECO:0000256" key="4">
    <source>
        <dbReference type="ARBA" id="ARBA00022723"/>
    </source>
</evidence>
<comment type="subunit">
    <text evidence="2 8">Homodimer.</text>
</comment>
<dbReference type="InterPro" id="IPR002125">
    <property type="entry name" value="CMP_dCMP_dom"/>
</dbReference>
<evidence type="ECO:0000256" key="1">
    <source>
        <dbReference type="ARBA" id="ARBA00010669"/>
    </source>
</evidence>
<dbReference type="GO" id="GO:0052717">
    <property type="term" value="F:tRNA-specific adenosine-34 deaminase activity"/>
    <property type="evidence" value="ECO:0007669"/>
    <property type="project" value="UniProtKB-UniRule"/>
</dbReference>
<dbReference type="PANTHER" id="PTHR11079">
    <property type="entry name" value="CYTOSINE DEAMINASE FAMILY MEMBER"/>
    <property type="match status" value="1"/>
</dbReference>
<dbReference type="PANTHER" id="PTHR11079:SF202">
    <property type="entry name" value="TRNA-SPECIFIC ADENOSINE DEAMINASE"/>
    <property type="match status" value="1"/>
</dbReference>
<evidence type="ECO:0000256" key="2">
    <source>
        <dbReference type="ARBA" id="ARBA00011738"/>
    </source>
</evidence>
<dbReference type="PROSITE" id="PS00903">
    <property type="entry name" value="CYT_DCMP_DEAMINASES_1"/>
    <property type="match status" value="1"/>
</dbReference>
<dbReference type="EMBL" id="SOZD01000007">
    <property type="protein sequence ID" value="TFF19196.1"/>
    <property type="molecule type" value="Genomic_DNA"/>
</dbReference>
<dbReference type="EC" id="3.5.4.33" evidence="8"/>
<comment type="similarity">
    <text evidence="1">Belongs to the cytidine and deoxycytidylate deaminase family. ADAT2 subfamily.</text>
</comment>
<evidence type="ECO:0000256" key="7">
    <source>
        <dbReference type="ARBA" id="ARBA00048045"/>
    </source>
</evidence>
<keyword evidence="6 8" id="KW-0862">Zinc</keyword>
<feature type="binding site" evidence="8">
    <location>
        <position position="76"/>
    </location>
    <ligand>
        <name>Zn(2+)</name>
        <dbReference type="ChEBI" id="CHEBI:29105"/>
        <note>catalytic</note>
    </ligand>
</feature>
<feature type="binding site" evidence="8">
    <location>
        <position position="46"/>
    </location>
    <ligand>
        <name>Zn(2+)</name>
        <dbReference type="ChEBI" id="CHEBI:29105"/>
        <note>catalytic</note>
    </ligand>
</feature>
<evidence type="ECO:0000256" key="6">
    <source>
        <dbReference type="ARBA" id="ARBA00022833"/>
    </source>
</evidence>
<feature type="binding site" evidence="8">
    <location>
        <position position="79"/>
    </location>
    <ligand>
        <name>Zn(2+)</name>
        <dbReference type="ChEBI" id="CHEBI:29105"/>
        <note>catalytic</note>
    </ligand>
</feature>
<keyword evidence="5 8" id="KW-0378">Hydrolase</keyword>
<proteinExistence type="inferred from homology"/>
<dbReference type="OrthoDB" id="9802676at2"/>
<keyword evidence="3 8" id="KW-0819">tRNA processing</keyword>
<dbReference type="Gene3D" id="3.40.140.10">
    <property type="entry name" value="Cytidine Deaminase, domain 2"/>
    <property type="match status" value="1"/>
</dbReference>
<evidence type="ECO:0000256" key="3">
    <source>
        <dbReference type="ARBA" id="ARBA00022694"/>
    </source>
</evidence>
<dbReference type="AlphaFoldDB" id="A0A4Y8RCK1"/>
<evidence type="ECO:0000256" key="8">
    <source>
        <dbReference type="HAMAP-Rule" id="MF_00972"/>
    </source>
</evidence>
<dbReference type="Proteomes" id="UP000298179">
    <property type="component" value="Unassembled WGS sequence"/>
</dbReference>
<dbReference type="InterPro" id="IPR028883">
    <property type="entry name" value="tRNA_aden_deaminase"/>
</dbReference>
<feature type="active site" description="Proton donor" evidence="8">
    <location>
        <position position="48"/>
    </location>
</feature>
<comment type="cofactor">
    <cofactor evidence="8">
        <name>Zn(2+)</name>
        <dbReference type="ChEBI" id="CHEBI:29105"/>
    </cofactor>
    <text evidence="8">Binds 1 zinc ion per subunit.</text>
</comment>
<evidence type="ECO:0000313" key="10">
    <source>
        <dbReference type="EMBL" id="TFF19196.1"/>
    </source>
</evidence>
<organism evidence="10 11">
    <name type="scientific">Jiella endophytica</name>
    <dbReference type="NCBI Taxonomy" id="2558362"/>
    <lineage>
        <taxon>Bacteria</taxon>
        <taxon>Pseudomonadati</taxon>
        <taxon>Pseudomonadota</taxon>
        <taxon>Alphaproteobacteria</taxon>
        <taxon>Hyphomicrobiales</taxon>
        <taxon>Aurantimonadaceae</taxon>
        <taxon>Jiella</taxon>
    </lineage>
</organism>
<dbReference type="GO" id="GO:0002100">
    <property type="term" value="P:tRNA wobble adenosine to inosine editing"/>
    <property type="evidence" value="ECO:0007669"/>
    <property type="project" value="UniProtKB-UniRule"/>
</dbReference>
<protein>
    <recommendedName>
        <fullName evidence="8">tRNA-specific adenosine deaminase</fullName>
        <ecNumber evidence="8">3.5.4.33</ecNumber>
    </recommendedName>
</protein>
<feature type="domain" description="CMP/dCMP-type deaminase" evidence="9">
    <location>
        <begin position="1"/>
        <end position="104"/>
    </location>
</feature>
<comment type="caution">
    <text evidence="10">The sequence shown here is derived from an EMBL/GenBank/DDBJ whole genome shotgun (WGS) entry which is preliminary data.</text>
</comment>
<dbReference type="CDD" id="cd01285">
    <property type="entry name" value="nucleoside_deaminase"/>
    <property type="match status" value="1"/>
</dbReference>
<evidence type="ECO:0000313" key="11">
    <source>
        <dbReference type="Proteomes" id="UP000298179"/>
    </source>
</evidence>
<evidence type="ECO:0000259" key="9">
    <source>
        <dbReference type="PROSITE" id="PS51747"/>
    </source>
</evidence>
<gene>
    <name evidence="8" type="primary">tadA</name>
    <name evidence="10" type="ORF">E3C22_20035</name>
</gene>
<dbReference type="SUPFAM" id="SSF53927">
    <property type="entry name" value="Cytidine deaminase-like"/>
    <property type="match status" value="1"/>
</dbReference>
<dbReference type="Pfam" id="PF00383">
    <property type="entry name" value="dCMP_cyt_deam_1"/>
    <property type="match status" value="1"/>
</dbReference>
<comment type="catalytic activity">
    <reaction evidence="7 8">
        <text>adenosine(34) in tRNA + H2O + H(+) = inosine(34) in tRNA + NH4(+)</text>
        <dbReference type="Rhea" id="RHEA:43168"/>
        <dbReference type="Rhea" id="RHEA-COMP:10373"/>
        <dbReference type="Rhea" id="RHEA-COMP:10374"/>
        <dbReference type="ChEBI" id="CHEBI:15377"/>
        <dbReference type="ChEBI" id="CHEBI:15378"/>
        <dbReference type="ChEBI" id="CHEBI:28938"/>
        <dbReference type="ChEBI" id="CHEBI:74411"/>
        <dbReference type="ChEBI" id="CHEBI:82852"/>
        <dbReference type="EC" id="3.5.4.33"/>
    </reaction>
</comment>
<name>A0A4Y8RCK1_9HYPH</name>
<comment type="function">
    <text evidence="8">Catalyzes the deamination of adenosine to inosine at the wobble position 34 of tRNA(Arg2).</text>
</comment>
<dbReference type="PROSITE" id="PS51747">
    <property type="entry name" value="CYT_DCMP_DEAMINASES_2"/>
    <property type="match status" value="1"/>
</dbReference>
<keyword evidence="11" id="KW-1185">Reference proteome</keyword>
<dbReference type="HAMAP" id="MF_00972">
    <property type="entry name" value="tRNA_aden_deaminase"/>
    <property type="match status" value="1"/>
</dbReference>
<dbReference type="GO" id="GO:0008270">
    <property type="term" value="F:zinc ion binding"/>
    <property type="evidence" value="ECO:0007669"/>
    <property type="project" value="UniProtKB-UniRule"/>
</dbReference>